<protein>
    <submittedName>
        <fullName evidence="4">Prex DNA polymerase</fullName>
    </submittedName>
</protein>
<organism evidence="4">
    <name type="scientific">Podoviridae sp. ct8Lf7</name>
    <dbReference type="NCBI Taxonomy" id="2827723"/>
    <lineage>
        <taxon>Viruses</taxon>
        <taxon>Duplodnaviria</taxon>
        <taxon>Heunggongvirae</taxon>
        <taxon>Uroviricota</taxon>
        <taxon>Caudoviricetes</taxon>
    </lineage>
</organism>
<dbReference type="SUPFAM" id="SSF56672">
    <property type="entry name" value="DNA/RNA polymerases"/>
    <property type="match status" value="1"/>
</dbReference>
<dbReference type="Gene3D" id="3.30.70.370">
    <property type="match status" value="2"/>
</dbReference>
<dbReference type="GO" id="GO:0003677">
    <property type="term" value="F:DNA binding"/>
    <property type="evidence" value="ECO:0007669"/>
    <property type="project" value="InterPro"/>
</dbReference>
<dbReference type="PANTHER" id="PTHR10133:SF27">
    <property type="entry name" value="DNA POLYMERASE NU"/>
    <property type="match status" value="1"/>
</dbReference>
<evidence type="ECO:0000259" key="3">
    <source>
        <dbReference type="SMART" id="SM00482"/>
    </source>
</evidence>
<reference evidence="4" key="1">
    <citation type="journal article" date="2021" name="Proc. Natl. Acad. Sci. U.S.A.">
        <title>A Catalog of Tens of Thousands of Viruses from Human Metagenomes Reveals Hidden Associations with Chronic Diseases.</title>
        <authorList>
            <person name="Tisza M.J."/>
            <person name="Buck C.B."/>
        </authorList>
    </citation>
    <scope>NUCLEOTIDE SEQUENCE</scope>
    <source>
        <strain evidence="4">Ct8Lf7</strain>
    </source>
</reference>
<dbReference type="SMART" id="SM00482">
    <property type="entry name" value="POLAc"/>
    <property type="match status" value="1"/>
</dbReference>
<keyword evidence="1" id="KW-0235">DNA replication</keyword>
<dbReference type="Pfam" id="PF00476">
    <property type="entry name" value="DNA_pol_A"/>
    <property type="match status" value="1"/>
</dbReference>
<dbReference type="Gene3D" id="1.10.150.20">
    <property type="entry name" value="5' to 3' exonuclease, C-terminal subdomain"/>
    <property type="match status" value="2"/>
</dbReference>
<dbReference type="InterPro" id="IPR001098">
    <property type="entry name" value="DNA-dir_DNA_pol_A_palm_dom"/>
</dbReference>
<feature type="domain" description="DNA-directed DNA polymerase family A palm" evidence="3">
    <location>
        <begin position="7"/>
        <end position="261"/>
    </location>
</feature>
<dbReference type="GO" id="GO:0003887">
    <property type="term" value="F:DNA-directed DNA polymerase activity"/>
    <property type="evidence" value="ECO:0007669"/>
    <property type="project" value="InterPro"/>
</dbReference>
<sequence>MQNLPHDPETRACFTAEKGNKWISCDYSGQESCIIASVSKDEAMIRELSKPKGDIHSLVAYMSYPDIIPRDTEIEDIKKLYHSARQDAKGVEFAINYGGDANTIANNKGIPLKEAQKIYDDFMRGFSGLKNYQDYCRKVVMRDGYILMNPVLGHRAHIFDAPWLRKMMQKFKEEGFWEYYREMKRDSPSCETVQNVKKFFTRKSSSEKQSINYRIQNRGACCFKLASILFFNWIVENNYQNIVKMCAPVHDEWNIEAPEDIAEEVARVLVDCMIKGGKPFCPNVFLGADLARMYTCIKDYYINDILIMEKGDIIDVLGNLLTNITKNKEYDISGRRDYEECLKNDGPLPDYWVH</sequence>
<dbReference type="GO" id="GO:0039693">
    <property type="term" value="P:viral DNA genome replication"/>
    <property type="evidence" value="ECO:0007669"/>
    <property type="project" value="UniProtKB-KW"/>
</dbReference>
<dbReference type="EMBL" id="BK032511">
    <property type="protein sequence ID" value="DAF44283.1"/>
    <property type="molecule type" value="Genomic_DNA"/>
</dbReference>
<accession>A0A8S5S0I2</accession>
<name>A0A8S5S0I2_9CAUD</name>
<dbReference type="InterPro" id="IPR043502">
    <property type="entry name" value="DNA/RNA_pol_sf"/>
</dbReference>
<evidence type="ECO:0000256" key="2">
    <source>
        <dbReference type="ARBA" id="ARBA00023109"/>
    </source>
</evidence>
<dbReference type="InterPro" id="IPR002298">
    <property type="entry name" value="DNA_polymerase_A"/>
</dbReference>
<dbReference type="PANTHER" id="PTHR10133">
    <property type="entry name" value="DNA POLYMERASE I"/>
    <property type="match status" value="1"/>
</dbReference>
<evidence type="ECO:0000313" key="4">
    <source>
        <dbReference type="EMBL" id="DAF44283.1"/>
    </source>
</evidence>
<keyword evidence="2" id="KW-1194">Viral DNA replication</keyword>
<dbReference type="GO" id="GO:0006302">
    <property type="term" value="P:double-strand break repair"/>
    <property type="evidence" value="ECO:0007669"/>
    <property type="project" value="TreeGrafter"/>
</dbReference>
<dbReference type="GO" id="GO:0006261">
    <property type="term" value="P:DNA-templated DNA replication"/>
    <property type="evidence" value="ECO:0007669"/>
    <property type="project" value="InterPro"/>
</dbReference>
<evidence type="ECO:0000256" key="1">
    <source>
        <dbReference type="ARBA" id="ARBA00022705"/>
    </source>
</evidence>
<proteinExistence type="predicted"/>